<proteinExistence type="predicted"/>
<sequence length="39" mass="4710">MQEQHLSATRRTEENYGTLKQTHRFAHYTYQAVKESIKK</sequence>
<dbReference type="AlphaFoldDB" id="E7RT63"/>
<protein>
    <submittedName>
        <fullName evidence="1">Uncharacterized protein</fullName>
    </submittedName>
</protein>
<evidence type="ECO:0000313" key="2">
    <source>
        <dbReference type="Proteomes" id="UP000005580"/>
    </source>
</evidence>
<reference evidence="1" key="1">
    <citation type="submission" date="2011-01" db="EMBL/GenBank/DDBJ databases">
        <authorList>
            <person name="Muzny D."/>
            <person name="Qin X."/>
            <person name="Buhay C."/>
            <person name="Dugan-Rocha S."/>
            <person name="Ding Y."/>
            <person name="Chen G."/>
            <person name="Hawes A."/>
            <person name="Holder M."/>
            <person name="Jhangiani S."/>
            <person name="Johnson A."/>
            <person name="Khan Z."/>
            <person name="Li Z."/>
            <person name="Liu W."/>
            <person name="Liu X."/>
            <person name="Perez L."/>
            <person name="Shen H."/>
            <person name="Wang Q."/>
            <person name="Watt J."/>
            <person name="Xi L."/>
            <person name="Xin Y."/>
            <person name="Zhou J."/>
            <person name="Deng J."/>
            <person name="Jiang H."/>
            <person name="Liu Y."/>
            <person name="Qu J."/>
            <person name="Song X.-Z."/>
            <person name="Zhang L."/>
            <person name="Villasana D."/>
            <person name="Johnson A."/>
            <person name="Liu J."/>
            <person name="Liyanage D."/>
            <person name="Lorensuhewa L."/>
            <person name="Robinson T."/>
            <person name="Song A."/>
            <person name="Song B.-B."/>
            <person name="Dinh H."/>
            <person name="Thornton R."/>
            <person name="Coyle M."/>
            <person name="Francisco L."/>
            <person name="Jackson L."/>
            <person name="Javaid M."/>
            <person name="Korchina V."/>
            <person name="Kovar C."/>
            <person name="Mata R."/>
            <person name="Mathew T."/>
            <person name="Ngo R."/>
            <person name="Nguyen L."/>
            <person name="Nguyen N."/>
            <person name="Okwuonu G."/>
            <person name="Ongeri F."/>
            <person name="Pham C."/>
            <person name="Simmons D."/>
            <person name="Wilczek-Boney K."/>
            <person name="Hale W."/>
            <person name="Jakkamsetti A."/>
            <person name="Pham P."/>
            <person name="Ruth R."/>
            <person name="San Lucas F."/>
            <person name="Warren J."/>
            <person name="Zhang J."/>
            <person name="Zhao Z."/>
            <person name="Zhou C."/>
            <person name="Zhu D."/>
            <person name="Lee S."/>
            <person name="Bess C."/>
            <person name="Blankenburg K."/>
            <person name="Forbes L."/>
            <person name="Fu Q."/>
            <person name="Gubbala S."/>
            <person name="Hirani K."/>
            <person name="Jayaseelan J.C."/>
            <person name="Lara F."/>
            <person name="Munidasa M."/>
            <person name="Palculict T."/>
            <person name="Patil S."/>
            <person name="Pu L.-L."/>
            <person name="Saada N."/>
            <person name="Tang L."/>
            <person name="Weissenberger G."/>
            <person name="Zhu Y."/>
            <person name="Hemphill L."/>
            <person name="Shang Y."/>
            <person name="Youmans B."/>
            <person name="Ayvaz T."/>
            <person name="Ross M."/>
            <person name="Santibanez J."/>
            <person name="Aqrawi P."/>
            <person name="Gross S."/>
            <person name="Joshi V."/>
            <person name="Fowler G."/>
            <person name="Nazareth L."/>
            <person name="Reid J."/>
            <person name="Worley K."/>
            <person name="Petrosino J."/>
            <person name="Highlander S."/>
            <person name="Gibbs R."/>
        </authorList>
    </citation>
    <scope>NUCLEOTIDE SEQUENCE [LARGE SCALE GENOMIC DNA]</scope>
    <source>
        <strain evidence="1">ATCC 33269</strain>
    </source>
</reference>
<name>E7RT63_9BACT</name>
<gene>
    <name evidence="1" type="ORF">HMPREF0663_12481</name>
</gene>
<keyword evidence="2" id="KW-1185">Reference proteome</keyword>
<organism evidence="1 2">
    <name type="scientific">Hoylesella oralis ATCC 33269</name>
    <dbReference type="NCBI Taxonomy" id="873533"/>
    <lineage>
        <taxon>Bacteria</taxon>
        <taxon>Pseudomonadati</taxon>
        <taxon>Bacteroidota</taxon>
        <taxon>Bacteroidia</taxon>
        <taxon>Bacteroidales</taxon>
        <taxon>Prevotellaceae</taxon>
        <taxon>Hoylesella</taxon>
    </lineage>
</organism>
<evidence type="ECO:0000313" key="1">
    <source>
        <dbReference type="EMBL" id="EFZ36414.1"/>
    </source>
</evidence>
<accession>E7RT63</accession>
<dbReference type="Proteomes" id="UP000005580">
    <property type="component" value="Unassembled WGS sequence"/>
</dbReference>
<dbReference type="HOGENOM" id="CLU_3314800_0_0_10"/>
<dbReference type="EMBL" id="AEPE02000006">
    <property type="protein sequence ID" value="EFZ36414.1"/>
    <property type="molecule type" value="Genomic_DNA"/>
</dbReference>
<comment type="caution">
    <text evidence="1">The sequence shown here is derived from an EMBL/GenBank/DDBJ whole genome shotgun (WGS) entry which is preliminary data.</text>
</comment>